<evidence type="ECO:0000313" key="2">
    <source>
        <dbReference type="EMBL" id="KAH1107769.1"/>
    </source>
</evidence>
<dbReference type="AlphaFoldDB" id="A0A9D3W278"/>
<accession>A0A9D3W278</accession>
<dbReference type="PANTHER" id="PTHR47723">
    <property type="entry name" value="OS05G0353850 PROTEIN"/>
    <property type="match status" value="1"/>
</dbReference>
<dbReference type="OrthoDB" id="995357at2759"/>
<dbReference type="Gene3D" id="3.30.420.10">
    <property type="entry name" value="Ribonuclease H-like superfamily/Ribonuclease H"/>
    <property type="match status" value="1"/>
</dbReference>
<feature type="domain" description="RNase H type-1" evidence="1">
    <location>
        <begin position="188"/>
        <end position="270"/>
    </location>
</feature>
<evidence type="ECO:0000259" key="1">
    <source>
        <dbReference type="Pfam" id="PF13456"/>
    </source>
</evidence>
<name>A0A9D3W278_9ROSI</name>
<dbReference type="InterPro" id="IPR002156">
    <property type="entry name" value="RNaseH_domain"/>
</dbReference>
<dbReference type="InterPro" id="IPR053151">
    <property type="entry name" value="RNase_H-like"/>
</dbReference>
<sequence length="303" mass="35360">MGDQHEQECSKHTGLRNVDCWKDHGLGKINRDATPNTPMDQRYGDLLRMRVVDNLDNYLRLPLFVGKKKSMAFHSILNSFSCRINSWSKRLLSDGDKFGGYSPSTLTIGGFNGRLLDKDYLCCIDWIEDVMHLLDKKVVLDFISILWHNWNNRNNYVFRGKEDEARVIWERAKTLCQDFLIYNMGFKDEDMTVDWAELYALEESLNITCSLNIPNAIFETDCASLTNWVKKCREDITIIRYHIKEILKTMEMFNNAAVNWINRSCNNATDFIYKYALINDCTLVFGMDYPKEIHDLVIDDSIN</sequence>
<proteinExistence type="predicted"/>
<comment type="caution">
    <text evidence="2">The sequence shown here is derived from an EMBL/GenBank/DDBJ whole genome shotgun (WGS) entry which is preliminary data.</text>
</comment>
<protein>
    <recommendedName>
        <fullName evidence="1">RNase H type-1 domain-containing protein</fullName>
    </recommendedName>
</protein>
<dbReference type="GO" id="GO:0004523">
    <property type="term" value="F:RNA-DNA hybrid ribonuclease activity"/>
    <property type="evidence" value="ECO:0007669"/>
    <property type="project" value="InterPro"/>
</dbReference>
<keyword evidence="3" id="KW-1185">Reference proteome</keyword>
<reference evidence="2 3" key="1">
    <citation type="journal article" date="2021" name="Plant Biotechnol. J.">
        <title>Multi-omics assisted identification of the key and species-specific regulatory components of drought-tolerant mechanisms in Gossypium stocksii.</title>
        <authorList>
            <person name="Yu D."/>
            <person name="Ke L."/>
            <person name="Zhang D."/>
            <person name="Wu Y."/>
            <person name="Sun Y."/>
            <person name="Mei J."/>
            <person name="Sun J."/>
            <person name="Sun Y."/>
        </authorList>
    </citation>
    <scope>NUCLEOTIDE SEQUENCE [LARGE SCALE GENOMIC DNA]</scope>
    <source>
        <strain evidence="3">cv. E1</strain>
        <tissue evidence="2">Leaf</tissue>
    </source>
</reference>
<organism evidence="2 3">
    <name type="scientific">Gossypium stocksii</name>
    <dbReference type="NCBI Taxonomy" id="47602"/>
    <lineage>
        <taxon>Eukaryota</taxon>
        <taxon>Viridiplantae</taxon>
        <taxon>Streptophyta</taxon>
        <taxon>Embryophyta</taxon>
        <taxon>Tracheophyta</taxon>
        <taxon>Spermatophyta</taxon>
        <taxon>Magnoliopsida</taxon>
        <taxon>eudicotyledons</taxon>
        <taxon>Gunneridae</taxon>
        <taxon>Pentapetalae</taxon>
        <taxon>rosids</taxon>
        <taxon>malvids</taxon>
        <taxon>Malvales</taxon>
        <taxon>Malvaceae</taxon>
        <taxon>Malvoideae</taxon>
        <taxon>Gossypium</taxon>
    </lineage>
</organism>
<dbReference type="InterPro" id="IPR036397">
    <property type="entry name" value="RNaseH_sf"/>
</dbReference>
<dbReference type="InterPro" id="IPR012337">
    <property type="entry name" value="RNaseH-like_sf"/>
</dbReference>
<dbReference type="SUPFAM" id="SSF53098">
    <property type="entry name" value="Ribonuclease H-like"/>
    <property type="match status" value="1"/>
</dbReference>
<dbReference type="PANTHER" id="PTHR47723:SF19">
    <property type="entry name" value="POLYNUCLEOTIDYL TRANSFERASE, RIBONUCLEASE H-LIKE SUPERFAMILY PROTEIN"/>
    <property type="match status" value="1"/>
</dbReference>
<dbReference type="Pfam" id="PF13456">
    <property type="entry name" value="RVT_3"/>
    <property type="match status" value="1"/>
</dbReference>
<gene>
    <name evidence="2" type="ORF">J1N35_011537</name>
</gene>
<dbReference type="GO" id="GO:0003676">
    <property type="term" value="F:nucleic acid binding"/>
    <property type="evidence" value="ECO:0007669"/>
    <property type="project" value="InterPro"/>
</dbReference>
<dbReference type="EMBL" id="JAIQCV010000004">
    <property type="protein sequence ID" value="KAH1107769.1"/>
    <property type="molecule type" value="Genomic_DNA"/>
</dbReference>
<evidence type="ECO:0000313" key="3">
    <source>
        <dbReference type="Proteomes" id="UP000828251"/>
    </source>
</evidence>
<dbReference type="Proteomes" id="UP000828251">
    <property type="component" value="Unassembled WGS sequence"/>
</dbReference>